<dbReference type="Proteomes" id="UP001370490">
    <property type="component" value="Unassembled WGS sequence"/>
</dbReference>
<dbReference type="AlphaFoldDB" id="A0AAN8WFY4"/>
<dbReference type="GO" id="GO:0016020">
    <property type="term" value="C:membrane"/>
    <property type="evidence" value="ECO:0007669"/>
    <property type="project" value="UniProtKB-SubCell"/>
</dbReference>
<dbReference type="PANTHER" id="PTHR45631:SF186">
    <property type="entry name" value="MALECTIN-LIKE DOMAIN-CONTAINING PROTEIN"/>
    <property type="match status" value="1"/>
</dbReference>
<dbReference type="EMBL" id="JBAMMX010000003">
    <property type="protein sequence ID" value="KAK6945207.1"/>
    <property type="molecule type" value="Genomic_DNA"/>
</dbReference>
<comment type="subcellular location">
    <subcellularLocation>
        <location evidence="1">Membrane</location>
        <topology evidence="1">Single-pass membrane protein</topology>
    </subcellularLocation>
</comment>
<evidence type="ECO:0000259" key="2">
    <source>
        <dbReference type="Pfam" id="PF12819"/>
    </source>
</evidence>
<gene>
    <name evidence="3" type="ORF">RJ641_026309</name>
</gene>
<dbReference type="InterPro" id="IPR024788">
    <property type="entry name" value="Malectin-like_Carb-bd_dom"/>
</dbReference>
<feature type="domain" description="Malectin-like" evidence="2">
    <location>
        <begin position="82"/>
        <end position="156"/>
    </location>
</feature>
<evidence type="ECO:0000313" key="4">
    <source>
        <dbReference type="Proteomes" id="UP001370490"/>
    </source>
</evidence>
<evidence type="ECO:0000256" key="1">
    <source>
        <dbReference type="ARBA" id="ARBA00004167"/>
    </source>
</evidence>
<sequence length="293" mass="32728">MDYHSAMVALLALISAATDDEQDCLSDRILRKRELLENMMPALKGLFGACNVLVALLMVRRTLVNWGSIKNRIASASTSKRYYGNYDGRSKPPKFDLEFDGFKWTLVVTSLVDPVYSEMIYATKGDNVSLCRARAMDDWFPFISTLEAFPLRDAMHAGFTRDLAWFTPTPADAITLSFPLSNGNHLGHVVVDLTEVAEMEINETGQFDFYVNGEKMFTLNPEYGMLKGLDKFTIGRDLDCRATPTRRLTLPLIISAIEVYTASDSLVTTGTSHDDFEPPSQSLSLLLSYSDKS</sequence>
<dbReference type="PANTHER" id="PTHR45631">
    <property type="entry name" value="OS07G0107800 PROTEIN-RELATED"/>
    <property type="match status" value="1"/>
</dbReference>
<name>A0AAN8WFY4_9MAGN</name>
<organism evidence="3 4">
    <name type="scientific">Dillenia turbinata</name>
    <dbReference type="NCBI Taxonomy" id="194707"/>
    <lineage>
        <taxon>Eukaryota</taxon>
        <taxon>Viridiplantae</taxon>
        <taxon>Streptophyta</taxon>
        <taxon>Embryophyta</taxon>
        <taxon>Tracheophyta</taxon>
        <taxon>Spermatophyta</taxon>
        <taxon>Magnoliopsida</taxon>
        <taxon>eudicotyledons</taxon>
        <taxon>Gunneridae</taxon>
        <taxon>Pentapetalae</taxon>
        <taxon>Dilleniales</taxon>
        <taxon>Dilleniaceae</taxon>
        <taxon>Dillenia</taxon>
    </lineage>
</organism>
<dbReference type="Pfam" id="PF12819">
    <property type="entry name" value="Malectin_like"/>
    <property type="match status" value="1"/>
</dbReference>
<protein>
    <submittedName>
        <fullName evidence="3">Malectin-like domain</fullName>
    </submittedName>
</protein>
<evidence type="ECO:0000313" key="3">
    <source>
        <dbReference type="EMBL" id="KAK6945207.1"/>
    </source>
</evidence>
<comment type="caution">
    <text evidence="3">The sequence shown here is derived from an EMBL/GenBank/DDBJ whole genome shotgun (WGS) entry which is preliminary data.</text>
</comment>
<reference evidence="3 4" key="1">
    <citation type="submission" date="2023-12" db="EMBL/GenBank/DDBJ databases">
        <title>A high-quality genome assembly for Dillenia turbinata (Dilleniales).</title>
        <authorList>
            <person name="Chanderbali A."/>
        </authorList>
    </citation>
    <scope>NUCLEOTIDE SEQUENCE [LARGE SCALE GENOMIC DNA]</scope>
    <source>
        <strain evidence="3">LSX21</strain>
        <tissue evidence="3">Leaf</tissue>
    </source>
</reference>
<proteinExistence type="predicted"/>
<accession>A0AAN8WFY4</accession>
<keyword evidence="4" id="KW-1185">Reference proteome</keyword>